<protein>
    <submittedName>
        <fullName evidence="3">Uncharacterized protein</fullName>
    </submittedName>
</protein>
<dbReference type="EMBL" id="JARBDR010000141">
    <property type="protein sequence ID" value="KAJ8320407.1"/>
    <property type="molecule type" value="Genomic_DNA"/>
</dbReference>
<keyword evidence="4" id="KW-1185">Reference proteome</keyword>
<organism evidence="3 4">
    <name type="scientific">Tegillarca granosa</name>
    <name type="common">Malaysian cockle</name>
    <name type="synonym">Anadara granosa</name>
    <dbReference type="NCBI Taxonomy" id="220873"/>
    <lineage>
        <taxon>Eukaryota</taxon>
        <taxon>Metazoa</taxon>
        <taxon>Spiralia</taxon>
        <taxon>Lophotrochozoa</taxon>
        <taxon>Mollusca</taxon>
        <taxon>Bivalvia</taxon>
        <taxon>Autobranchia</taxon>
        <taxon>Pteriomorphia</taxon>
        <taxon>Arcoida</taxon>
        <taxon>Arcoidea</taxon>
        <taxon>Arcidae</taxon>
        <taxon>Tegillarca</taxon>
    </lineage>
</organism>
<evidence type="ECO:0000256" key="1">
    <source>
        <dbReference type="ARBA" id="ARBA00009024"/>
    </source>
</evidence>
<sequence>MSNEWQHGLFGCFDNFGICIVSYFLPCYQFGKNAEAVGENCLLCGLGMLVPILDIFLVLKIRGKIREAKGIQGSLVGDLFTWCFCGICALVQEAQEVQDMTPQSIARE</sequence>
<proteinExistence type="inferred from homology"/>
<dbReference type="InterPro" id="IPR006461">
    <property type="entry name" value="PLAC_motif_containing"/>
</dbReference>
<reference evidence="3 4" key="1">
    <citation type="submission" date="2022-12" db="EMBL/GenBank/DDBJ databases">
        <title>Chromosome-level genome of Tegillarca granosa.</title>
        <authorList>
            <person name="Kim J."/>
        </authorList>
    </citation>
    <scope>NUCLEOTIDE SEQUENCE [LARGE SCALE GENOMIC DNA]</scope>
    <source>
        <strain evidence="3">Teg-2019</strain>
        <tissue evidence="3">Adductor muscle</tissue>
    </source>
</reference>
<feature type="transmembrane region" description="Helical" evidence="2">
    <location>
        <begin position="12"/>
        <end position="31"/>
    </location>
</feature>
<comment type="similarity">
    <text evidence="1">Belongs to the cornifelin family.</text>
</comment>
<keyword evidence="2" id="KW-0812">Transmembrane</keyword>
<keyword evidence="2" id="KW-0472">Membrane</keyword>
<feature type="transmembrane region" description="Helical" evidence="2">
    <location>
        <begin position="37"/>
        <end position="59"/>
    </location>
</feature>
<keyword evidence="2" id="KW-1133">Transmembrane helix</keyword>
<name>A0ABQ9FT22_TEGGR</name>
<dbReference type="Pfam" id="PF04749">
    <property type="entry name" value="PLAC8"/>
    <property type="match status" value="1"/>
</dbReference>
<comment type="caution">
    <text evidence="3">The sequence shown here is derived from an EMBL/GenBank/DDBJ whole genome shotgun (WGS) entry which is preliminary data.</text>
</comment>
<evidence type="ECO:0000256" key="2">
    <source>
        <dbReference type="SAM" id="Phobius"/>
    </source>
</evidence>
<evidence type="ECO:0000313" key="4">
    <source>
        <dbReference type="Proteomes" id="UP001217089"/>
    </source>
</evidence>
<accession>A0ABQ9FT22</accession>
<dbReference type="NCBIfam" id="TIGR01571">
    <property type="entry name" value="A_thal_Cys_rich"/>
    <property type="match status" value="1"/>
</dbReference>
<gene>
    <name evidence="3" type="ORF">KUTeg_001994</name>
</gene>
<dbReference type="Proteomes" id="UP001217089">
    <property type="component" value="Unassembled WGS sequence"/>
</dbReference>
<evidence type="ECO:0000313" key="3">
    <source>
        <dbReference type="EMBL" id="KAJ8320407.1"/>
    </source>
</evidence>
<dbReference type="PANTHER" id="PTHR15907">
    <property type="entry name" value="DUF614 FAMILY PROTEIN-RELATED"/>
    <property type="match status" value="1"/>
</dbReference>